<name>A0AA92C184_RHIRH</name>
<feature type="transmembrane region" description="Helical" evidence="9">
    <location>
        <begin position="406"/>
        <end position="429"/>
    </location>
</feature>
<feature type="transmembrane region" description="Helical" evidence="9">
    <location>
        <begin position="245"/>
        <end position="263"/>
    </location>
</feature>
<evidence type="ECO:0000256" key="6">
    <source>
        <dbReference type="ARBA" id="ARBA00023027"/>
    </source>
</evidence>
<keyword evidence="7 9" id="KW-0472">Membrane</keyword>
<accession>A0AA92C184</accession>
<feature type="transmembrane region" description="Helical" evidence="9">
    <location>
        <begin position="211"/>
        <end position="233"/>
    </location>
</feature>
<sequence length="503" mass="55575">MTDWPILSTVTFLPLVGVVLLLLTNENGPFGRRNILNVSLLTTVFTFIVSLFIWIGFDNSNPGFQMIEKHNWFGNIAAYHLGVDGISMLFVILTTFLMPFCVLASWDSVQKRLKEYMIAFLLLEVVMVGVFVALDTVLFYVFFEATLIPMFIIIGVWGGKDRVYASYKFFLYTLLGSVLTMLAIMAMYWQAGTTDMTELLKHGFPAGMQTWLWLACFAAFAVKMPMWPVHTWLPDAHVQAPTAGSVILAGVMLKLGGYGFIRFSLSMFPLASEHFAPFVFTLSVLAIIYTSLVAMMQEDIKKLIAYSSVAHMGYVTMGIFAANVQGLQGAIFQMLSHGIVSSALFLCVGVVYDRLHTREIAAYGGLVNNMPKYAVAFMVFTMANVGLPGTSGFVGEFLTIIGVFRANTWVALFAATGVILSASYALWLYRRVIFGALEKESLKAMLDLNTREKVILYPLVVLTIFFGVYPAPVFDATAASVDLVINNYTAALQAAQNVALSLN</sequence>
<dbReference type="RefSeq" id="WP_062425530.1">
    <property type="nucleotide sequence ID" value="NZ_QDFR01000006.1"/>
</dbReference>
<feature type="transmembrane region" description="Helical" evidence="9">
    <location>
        <begin position="140"/>
        <end position="157"/>
    </location>
</feature>
<protein>
    <submittedName>
        <fullName evidence="12">NADH-quinone oxidoreductase subunit M</fullName>
    </submittedName>
</protein>
<evidence type="ECO:0000259" key="10">
    <source>
        <dbReference type="Pfam" id="PF00361"/>
    </source>
</evidence>
<dbReference type="EMBL" id="QDFR01000006">
    <property type="protein sequence ID" value="PVE51838.1"/>
    <property type="molecule type" value="Genomic_DNA"/>
</dbReference>
<dbReference type="Pfam" id="PF00361">
    <property type="entry name" value="Proton_antipo_M"/>
    <property type="match status" value="1"/>
</dbReference>
<dbReference type="GO" id="GO:0042773">
    <property type="term" value="P:ATP synthesis coupled electron transport"/>
    <property type="evidence" value="ECO:0007669"/>
    <property type="project" value="InterPro"/>
</dbReference>
<dbReference type="InterPro" id="IPR003918">
    <property type="entry name" value="NADH_UbQ_OxRdtase"/>
</dbReference>
<feature type="transmembrane region" description="Helical" evidence="9">
    <location>
        <begin position="303"/>
        <end position="324"/>
    </location>
</feature>
<evidence type="ECO:0000256" key="8">
    <source>
        <dbReference type="RuleBase" id="RU000320"/>
    </source>
</evidence>
<evidence type="ECO:0000313" key="13">
    <source>
        <dbReference type="Proteomes" id="UP000244335"/>
    </source>
</evidence>
<dbReference type="NCBIfam" id="NF004501">
    <property type="entry name" value="PRK05846.1-5"/>
    <property type="match status" value="1"/>
</dbReference>
<organism evidence="12 13">
    <name type="scientific">Rhizobium rhizogenes</name>
    <name type="common">Agrobacterium rhizogenes</name>
    <dbReference type="NCBI Taxonomy" id="359"/>
    <lineage>
        <taxon>Bacteria</taxon>
        <taxon>Pseudomonadati</taxon>
        <taxon>Pseudomonadota</taxon>
        <taxon>Alphaproteobacteria</taxon>
        <taxon>Hyphomicrobiales</taxon>
        <taxon>Rhizobiaceae</taxon>
        <taxon>Rhizobium/Agrobacterium group</taxon>
        <taxon>Rhizobium</taxon>
    </lineage>
</organism>
<evidence type="ECO:0000256" key="7">
    <source>
        <dbReference type="ARBA" id="ARBA00023136"/>
    </source>
</evidence>
<feature type="domain" description="NADH:ubiquinone oxidoreductase chain 4 N-terminal" evidence="11">
    <location>
        <begin position="53"/>
        <end position="127"/>
    </location>
</feature>
<feature type="transmembrane region" description="Helical" evidence="9">
    <location>
        <begin position="373"/>
        <end position="394"/>
    </location>
</feature>
<evidence type="ECO:0000256" key="3">
    <source>
        <dbReference type="ARBA" id="ARBA00022692"/>
    </source>
</evidence>
<dbReference type="GO" id="GO:0008137">
    <property type="term" value="F:NADH dehydrogenase (ubiquinone) activity"/>
    <property type="evidence" value="ECO:0007669"/>
    <property type="project" value="InterPro"/>
</dbReference>
<evidence type="ECO:0000256" key="2">
    <source>
        <dbReference type="ARBA" id="ARBA00009025"/>
    </source>
</evidence>
<dbReference type="Pfam" id="PF01059">
    <property type="entry name" value="Oxidored_q5_N"/>
    <property type="match status" value="1"/>
</dbReference>
<dbReference type="NCBIfam" id="NF004499">
    <property type="entry name" value="PRK05846.1-3"/>
    <property type="match status" value="1"/>
</dbReference>
<evidence type="ECO:0000256" key="9">
    <source>
        <dbReference type="SAM" id="Phobius"/>
    </source>
</evidence>
<feature type="transmembrane region" description="Helical" evidence="9">
    <location>
        <begin position="77"/>
        <end position="104"/>
    </location>
</feature>
<comment type="similarity">
    <text evidence="2">Belongs to the complex I subunit 4 family.</text>
</comment>
<dbReference type="NCBIfam" id="TIGR01972">
    <property type="entry name" value="NDH_I_M"/>
    <property type="match status" value="1"/>
</dbReference>
<dbReference type="InterPro" id="IPR001750">
    <property type="entry name" value="ND/Mrp_TM"/>
</dbReference>
<dbReference type="PANTHER" id="PTHR43507:SF1">
    <property type="entry name" value="NADH-UBIQUINONE OXIDOREDUCTASE CHAIN 4"/>
    <property type="match status" value="1"/>
</dbReference>
<evidence type="ECO:0000256" key="1">
    <source>
        <dbReference type="ARBA" id="ARBA00004127"/>
    </source>
</evidence>
<dbReference type="InterPro" id="IPR010227">
    <property type="entry name" value="NADH_Q_OxRdtase_chainM/4"/>
</dbReference>
<comment type="subcellular location">
    <subcellularLocation>
        <location evidence="1">Endomembrane system</location>
        <topology evidence="1">Multi-pass membrane protein</topology>
    </subcellularLocation>
    <subcellularLocation>
        <location evidence="8">Membrane</location>
        <topology evidence="8">Multi-pass membrane protein</topology>
    </subcellularLocation>
</comment>
<dbReference type="Proteomes" id="UP000244335">
    <property type="component" value="Unassembled WGS sequence"/>
</dbReference>
<gene>
    <name evidence="12" type="ORF">DC430_17130</name>
</gene>
<feature type="transmembrane region" description="Helical" evidence="9">
    <location>
        <begin position="169"/>
        <end position="191"/>
    </location>
</feature>
<feature type="transmembrane region" description="Helical" evidence="9">
    <location>
        <begin position="35"/>
        <end position="57"/>
    </location>
</feature>
<feature type="transmembrane region" description="Helical" evidence="9">
    <location>
        <begin position="116"/>
        <end position="134"/>
    </location>
</feature>
<evidence type="ECO:0000256" key="4">
    <source>
        <dbReference type="ARBA" id="ARBA00022967"/>
    </source>
</evidence>
<comment type="caution">
    <text evidence="12">The sequence shown here is derived from an EMBL/GenBank/DDBJ whole genome shotgun (WGS) entry which is preliminary data.</text>
</comment>
<evidence type="ECO:0000256" key="5">
    <source>
        <dbReference type="ARBA" id="ARBA00022989"/>
    </source>
</evidence>
<keyword evidence="4" id="KW-1278">Translocase</keyword>
<dbReference type="GO" id="GO:0016020">
    <property type="term" value="C:membrane"/>
    <property type="evidence" value="ECO:0007669"/>
    <property type="project" value="UniProtKB-SubCell"/>
</dbReference>
<feature type="transmembrane region" description="Helical" evidence="9">
    <location>
        <begin position="6"/>
        <end position="23"/>
    </location>
</feature>
<dbReference type="InterPro" id="IPR000260">
    <property type="entry name" value="NADH4_N"/>
</dbReference>
<dbReference type="PRINTS" id="PR01437">
    <property type="entry name" value="NUOXDRDTASE4"/>
</dbReference>
<evidence type="ECO:0000259" key="11">
    <source>
        <dbReference type="Pfam" id="PF01059"/>
    </source>
</evidence>
<keyword evidence="3 8" id="KW-0812">Transmembrane</keyword>
<feature type="transmembrane region" description="Helical" evidence="9">
    <location>
        <begin position="454"/>
        <end position="474"/>
    </location>
</feature>
<dbReference type="GO" id="GO:0003954">
    <property type="term" value="F:NADH dehydrogenase activity"/>
    <property type="evidence" value="ECO:0007669"/>
    <property type="project" value="TreeGrafter"/>
</dbReference>
<dbReference type="GO" id="GO:0012505">
    <property type="term" value="C:endomembrane system"/>
    <property type="evidence" value="ECO:0007669"/>
    <property type="project" value="UniProtKB-SubCell"/>
</dbReference>
<feature type="transmembrane region" description="Helical" evidence="9">
    <location>
        <begin position="330"/>
        <end position="352"/>
    </location>
</feature>
<dbReference type="GO" id="GO:0015990">
    <property type="term" value="P:electron transport coupled proton transport"/>
    <property type="evidence" value="ECO:0007669"/>
    <property type="project" value="TreeGrafter"/>
</dbReference>
<feature type="transmembrane region" description="Helical" evidence="9">
    <location>
        <begin position="275"/>
        <end position="296"/>
    </location>
</feature>
<keyword evidence="5 9" id="KW-1133">Transmembrane helix</keyword>
<reference evidence="12 13" key="1">
    <citation type="submission" date="2018-04" db="EMBL/GenBank/DDBJ databases">
        <authorList>
            <person name="Hagen T."/>
        </authorList>
    </citation>
    <scope>NUCLEOTIDE SEQUENCE [LARGE SCALE GENOMIC DNA]</scope>
    <source>
        <strain evidence="12 13">TPD7009</strain>
    </source>
</reference>
<keyword evidence="6" id="KW-0520">NAD</keyword>
<dbReference type="AlphaFoldDB" id="A0AA92C184"/>
<proteinExistence type="inferred from homology"/>
<dbReference type="GO" id="GO:0048039">
    <property type="term" value="F:ubiquinone binding"/>
    <property type="evidence" value="ECO:0007669"/>
    <property type="project" value="TreeGrafter"/>
</dbReference>
<feature type="domain" description="NADH:quinone oxidoreductase/Mrp antiporter transmembrane" evidence="10">
    <location>
        <begin position="134"/>
        <end position="418"/>
    </location>
</feature>
<dbReference type="PANTHER" id="PTHR43507">
    <property type="entry name" value="NADH-UBIQUINONE OXIDOREDUCTASE CHAIN 4"/>
    <property type="match status" value="1"/>
</dbReference>
<evidence type="ECO:0000313" key="12">
    <source>
        <dbReference type="EMBL" id="PVE51838.1"/>
    </source>
</evidence>